<gene>
    <name evidence="20" type="primary">LOC113510678</name>
</gene>
<dbReference type="SUPFAM" id="SSF48264">
    <property type="entry name" value="Cytochrome P450"/>
    <property type="match status" value="1"/>
</dbReference>
<evidence type="ECO:0000256" key="15">
    <source>
        <dbReference type="PIRSR" id="PIRSR602401-1"/>
    </source>
</evidence>
<accession>A0A6J1WGN0</accession>
<feature type="transmembrane region" description="Helical" evidence="18">
    <location>
        <begin position="27"/>
        <end position="48"/>
    </location>
</feature>
<dbReference type="InterPro" id="IPR002401">
    <property type="entry name" value="Cyt_P450_E_grp-I"/>
</dbReference>
<keyword evidence="10 16" id="KW-0560">Oxidoreductase</keyword>
<keyword evidence="6 15" id="KW-0349">Heme</keyword>
<dbReference type="InterPro" id="IPR050476">
    <property type="entry name" value="Insect_CytP450_Detox"/>
</dbReference>
<comment type="similarity">
    <text evidence="4 16">Belongs to the cytochrome P450 family.</text>
</comment>
<keyword evidence="11 15" id="KW-0408">Iron</keyword>
<dbReference type="GeneID" id="113510678"/>
<evidence type="ECO:0000256" key="18">
    <source>
        <dbReference type="SAM" id="Phobius"/>
    </source>
</evidence>
<dbReference type="PANTHER" id="PTHR24292">
    <property type="entry name" value="CYTOCHROME P450"/>
    <property type="match status" value="1"/>
</dbReference>
<keyword evidence="13 18" id="KW-0472">Membrane</keyword>
<comment type="catalytic activity">
    <reaction evidence="14">
        <text>an organic molecule + reduced [NADPH--hemoprotein reductase] + O2 = an alcohol + oxidized [NADPH--hemoprotein reductase] + H2O + H(+)</text>
        <dbReference type="Rhea" id="RHEA:17149"/>
        <dbReference type="Rhea" id="RHEA-COMP:11964"/>
        <dbReference type="Rhea" id="RHEA-COMP:11965"/>
        <dbReference type="ChEBI" id="CHEBI:15377"/>
        <dbReference type="ChEBI" id="CHEBI:15378"/>
        <dbReference type="ChEBI" id="CHEBI:15379"/>
        <dbReference type="ChEBI" id="CHEBI:30879"/>
        <dbReference type="ChEBI" id="CHEBI:57618"/>
        <dbReference type="ChEBI" id="CHEBI:58210"/>
        <dbReference type="ChEBI" id="CHEBI:142491"/>
        <dbReference type="EC" id="1.14.14.1"/>
    </reaction>
</comment>
<evidence type="ECO:0000256" key="2">
    <source>
        <dbReference type="ARBA" id="ARBA00004174"/>
    </source>
</evidence>
<dbReference type="InterPro" id="IPR001128">
    <property type="entry name" value="Cyt_P450"/>
</dbReference>
<keyword evidence="18" id="KW-1133">Transmembrane helix</keyword>
<evidence type="ECO:0000256" key="17">
    <source>
        <dbReference type="SAM" id="MobiDB-lite"/>
    </source>
</evidence>
<dbReference type="RefSeq" id="XP_026749977.3">
    <property type="nucleotide sequence ID" value="XM_026894176.3"/>
</dbReference>
<dbReference type="PRINTS" id="PR00385">
    <property type="entry name" value="P450"/>
</dbReference>
<proteinExistence type="inferred from homology"/>
<dbReference type="Proteomes" id="UP001652740">
    <property type="component" value="Unplaced"/>
</dbReference>
<keyword evidence="12 16" id="KW-0503">Monooxygenase</keyword>
<protein>
    <recommendedName>
        <fullName evidence="5">unspecific monooxygenase</fullName>
        <ecNumber evidence="5">1.14.14.1</ecNumber>
    </recommendedName>
</protein>
<evidence type="ECO:0000256" key="3">
    <source>
        <dbReference type="ARBA" id="ARBA00004406"/>
    </source>
</evidence>
<evidence type="ECO:0000256" key="16">
    <source>
        <dbReference type="RuleBase" id="RU000461"/>
    </source>
</evidence>
<keyword evidence="8" id="KW-0256">Endoplasmic reticulum</keyword>
<evidence type="ECO:0000256" key="6">
    <source>
        <dbReference type="ARBA" id="ARBA00022617"/>
    </source>
</evidence>
<evidence type="ECO:0000256" key="14">
    <source>
        <dbReference type="ARBA" id="ARBA00047827"/>
    </source>
</evidence>
<evidence type="ECO:0000256" key="13">
    <source>
        <dbReference type="ARBA" id="ARBA00023136"/>
    </source>
</evidence>
<dbReference type="InterPro" id="IPR017972">
    <property type="entry name" value="Cyt_P450_CS"/>
</dbReference>
<comment type="subcellular location">
    <subcellularLocation>
        <location evidence="3">Endoplasmic reticulum membrane</location>
        <topology evidence="3">Peripheral membrane protein</topology>
    </subcellularLocation>
    <subcellularLocation>
        <location evidence="2">Microsome membrane</location>
        <topology evidence="2">Peripheral membrane protein</topology>
    </subcellularLocation>
</comment>
<reference evidence="20" key="1">
    <citation type="submission" date="2025-08" db="UniProtKB">
        <authorList>
            <consortium name="RefSeq"/>
        </authorList>
    </citation>
    <scope>IDENTIFICATION</scope>
    <source>
        <tissue evidence="20">Whole larvae</tissue>
    </source>
</reference>
<keyword evidence="18" id="KW-0812">Transmembrane</keyword>
<dbReference type="CDD" id="cd11056">
    <property type="entry name" value="CYP6-like"/>
    <property type="match status" value="1"/>
</dbReference>
<dbReference type="PANTHER" id="PTHR24292:SF54">
    <property type="entry name" value="CYP9F3-RELATED"/>
    <property type="match status" value="1"/>
</dbReference>
<evidence type="ECO:0000256" key="5">
    <source>
        <dbReference type="ARBA" id="ARBA00012109"/>
    </source>
</evidence>
<organism evidence="19 20">
    <name type="scientific">Galleria mellonella</name>
    <name type="common">Greater wax moth</name>
    <dbReference type="NCBI Taxonomy" id="7137"/>
    <lineage>
        <taxon>Eukaryota</taxon>
        <taxon>Metazoa</taxon>
        <taxon>Ecdysozoa</taxon>
        <taxon>Arthropoda</taxon>
        <taxon>Hexapoda</taxon>
        <taxon>Insecta</taxon>
        <taxon>Pterygota</taxon>
        <taxon>Neoptera</taxon>
        <taxon>Endopterygota</taxon>
        <taxon>Lepidoptera</taxon>
        <taxon>Glossata</taxon>
        <taxon>Ditrysia</taxon>
        <taxon>Pyraloidea</taxon>
        <taxon>Pyralidae</taxon>
        <taxon>Galleriinae</taxon>
        <taxon>Galleria</taxon>
    </lineage>
</organism>
<feature type="region of interest" description="Disordered" evidence="17">
    <location>
        <begin position="525"/>
        <end position="544"/>
    </location>
</feature>
<dbReference type="Pfam" id="PF00067">
    <property type="entry name" value="p450"/>
    <property type="match status" value="1"/>
</dbReference>
<evidence type="ECO:0000256" key="12">
    <source>
        <dbReference type="ARBA" id="ARBA00023033"/>
    </source>
</evidence>
<keyword evidence="9" id="KW-0492">Microsome</keyword>
<name>A0A6J1WGN0_GALME</name>
<evidence type="ECO:0000256" key="8">
    <source>
        <dbReference type="ARBA" id="ARBA00022824"/>
    </source>
</evidence>
<evidence type="ECO:0000256" key="4">
    <source>
        <dbReference type="ARBA" id="ARBA00010617"/>
    </source>
</evidence>
<dbReference type="PRINTS" id="PR00463">
    <property type="entry name" value="EP450I"/>
</dbReference>
<feature type="binding site" description="axial binding residue" evidence="15">
    <location>
        <position position="491"/>
    </location>
    <ligand>
        <name>heme</name>
        <dbReference type="ChEBI" id="CHEBI:30413"/>
    </ligand>
    <ligandPart>
        <name>Fe</name>
        <dbReference type="ChEBI" id="CHEBI:18248"/>
    </ligandPart>
</feature>
<comment type="cofactor">
    <cofactor evidence="1 15">
        <name>heme</name>
        <dbReference type="ChEBI" id="CHEBI:30413"/>
    </cofactor>
</comment>
<dbReference type="Gene3D" id="1.10.630.10">
    <property type="entry name" value="Cytochrome P450"/>
    <property type="match status" value="1"/>
</dbReference>
<evidence type="ECO:0000313" key="19">
    <source>
        <dbReference type="Proteomes" id="UP001652740"/>
    </source>
</evidence>
<keyword evidence="7 15" id="KW-0479">Metal-binding</keyword>
<evidence type="ECO:0000256" key="7">
    <source>
        <dbReference type="ARBA" id="ARBA00022723"/>
    </source>
</evidence>
<evidence type="ECO:0000256" key="1">
    <source>
        <dbReference type="ARBA" id="ARBA00001971"/>
    </source>
</evidence>
<sequence length="557" mass="64289">MFGFRRSLVQTVVLLSWALKYWTFGNYVVWCILAVTITLMILLTLGTYDHDYWVDRGVFSPPAQPFLGHIGPLLSFKEQTGNLFKRFYDTYKNERFIGIHQFFARTLLVHDPELIRRICVNDFHHFTDRGFYYHKDVDPMVESLVFLRGAEWRRLRAKISPVFSPNKLRGMYPIIEKVADKFVIKIKSMLNKDNRNGNFVREQGTAEDNSVLVNGQRFFEGYTADAIVPCAFGFKSDVMDNENHPVAVALRSFYEMSLFNIFQKTVQQLWPAFAMFFRIRIIPKKTENYFYGLIVNVLRSREKGEQVRRSDFIEMMMTLREDSSNNNKKSVEPTDVVITDMLIAANAFILLLGGFETSSSTLAFMVMELAAHPHIQEKMRAEVLEVMERHGGNIGYEALQELTYMDMVIQETLRLYPPFPFIQRECTKDYVIPGTRVVVEKGTSVFFPTMALHRDERYFKDGDAFVPERWASDETPPAGVYMPFGDGPRYCIGKRFASMQMKCCLARILQHVRFSPALANKLGEQSAGRRGEPFAADPRSPQTLHPADSRVRISLIN</sequence>
<evidence type="ECO:0000313" key="20">
    <source>
        <dbReference type="RefSeq" id="XP_026749977.3"/>
    </source>
</evidence>
<evidence type="ECO:0000256" key="11">
    <source>
        <dbReference type="ARBA" id="ARBA00023004"/>
    </source>
</evidence>
<dbReference type="EC" id="1.14.14.1" evidence="5"/>
<dbReference type="PROSITE" id="PS00086">
    <property type="entry name" value="CYTOCHROME_P450"/>
    <property type="match status" value="1"/>
</dbReference>
<keyword evidence="19" id="KW-1185">Reference proteome</keyword>
<dbReference type="InterPro" id="IPR036396">
    <property type="entry name" value="Cyt_P450_sf"/>
</dbReference>
<evidence type="ECO:0000256" key="10">
    <source>
        <dbReference type="ARBA" id="ARBA00023002"/>
    </source>
</evidence>
<evidence type="ECO:0000256" key="9">
    <source>
        <dbReference type="ARBA" id="ARBA00022848"/>
    </source>
</evidence>